<gene>
    <name evidence="2" type="ORF">FRX31_030492</name>
</gene>
<dbReference type="InterPro" id="IPR036249">
    <property type="entry name" value="Thioredoxin-like_sf"/>
</dbReference>
<dbReference type="PANTHER" id="PTHR45669">
    <property type="entry name" value="GLUTAREDOXIN DOMAIN-CONTAINING CYSTEINE-RICH PROTEIN CG12206-RELATED"/>
    <property type="match status" value="1"/>
</dbReference>
<proteinExistence type="predicted"/>
<dbReference type="SUPFAM" id="SSF52833">
    <property type="entry name" value="Thioredoxin-like"/>
    <property type="match status" value="1"/>
</dbReference>
<dbReference type="EMBL" id="JABWDY010038128">
    <property type="protein sequence ID" value="KAF5179920.1"/>
    <property type="molecule type" value="Genomic_DNA"/>
</dbReference>
<protein>
    <submittedName>
        <fullName evidence="2">Glutaredoxin-related protein</fullName>
    </submittedName>
</protein>
<evidence type="ECO:0000259" key="1">
    <source>
        <dbReference type="Pfam" id="PF00462"/>
    </source>
</evidence>
<accession>A0A7J6V6U3</accession>
<dbReference type="Gene3D" id="3.40.30.10">
    <property type="entry name" value="Glutaredoxin"/>
    <property type="match status" value="1"/>
</dbReference>
<feature type="domain" description="Glutaredoxin" evidence="1">
    <location>
        <begin position="12"/>
        <end position="77"/>
    </location>
</feature>
<dbReference type="PROSITE" id="PS51354">
    <property type="entry name" value="GLUTAREDOXIN_2"/>
    <property type="match status" value="1"/>
</dbReference>
<keyword evidence="3" id="KW-1185">Reference proteome</keyword>
<dbReference type="Pfam" id="PF00462">
    <property type="entry name" value="Glutaredoxin"/>
    <property type="match status" value="1"/>
</dbReference>
<dbReference type="OrthoDB" id="423313at2759"/>
<dbReference type="PANTHER" id="PTHR45669:SF12">
    <property type="entry name" value="EMB|CAB85507.1"/>
    <property type="match status" value="1"/>
</dbReference>
<dbReference type="Proteomes" id="UP000554482">
    <property type="component" value="Unassembled WGS sequence"/>
</dbReference>
<dbReference type="AlphaFoldDB" id="A0A7J6V6U3"/>
<evidence type="ECO:0000313" key="3">
    <source>
        <dbReference type="Proteomes" id="UP000554482"/>
    </source>
</evidence>
<name>A0A7J6V6U3_THATH</name>
<reference evidence="2 3" key="1">
    <citation type="submission" date="2020-06" db="EMBL/GenBank/DDBJ databases">
        <title>Transcriptomic and genomic resources for Thalictrum thalictroides and T. hernandezii: Facilitating candidate gene discovery in an emerging model plant lineage.</title>
        <authorList>
            <person name="Arias T."/>
            <person name="Riano-Pachon D.M."/>
            <person name="Di Stilio V.S."/>
        </authorList>
    </citation>
    <scope>NUCLEOTIDE SEQUENCE [LARGE SCALE GENOMIC DNA]</scope>
    <source>
        <strain evidence="3">cv. WT478/WT964</strain>
        <tissue evidence="2">Leaves</tissue>
    </source>
</reference>
<organism evidence="2 3">
    <name type="scientific">Thalictrum thalictroides</name>
    <name type="common">Rue-anemone</name>
    <name type="synonym">Anemone thalictroides</name>
    <dbReference type="NCBI Taxonomy" id="46969"/>
    <lineage>
        <taxon>Eukaryota</taxon>
        <taxon>Viridiplantae</taxon>
        <taxon>Streptophyta</taxon>
        <taxon>Embryophyta</taxon>
        <taxon>Tracheophyta</taxon>
        <taxon>Spermatophyta</taxon>
        <taxon>Magnoliopsida</taxon>
        <taxon>Ranunculales</taxon>
        <taxon>Ranunculaceae</taxon>
        <taxon>Thalictroideae</taxon>
        <taxon>Thalictrum</taxon>
    </lineage>
</organism>
<sequence>MCCPPGGENAVIVYTTKTGNKKDIEDSKQINFILKLEKIEFTVRDISADSGYRNELKEVLGKKDIKVPVVFVKGRLIGGAAEVDKMDKEGKLEILFHGIPKFYDELPRFYTVKEEDSSA</sequence>
<evidence type="ECO:0000313" key="2">
    <source>
        <dbReference type="EMBL" id="KAF5179920.1"/>
    </source>
</evidence>
<comment type="caution">
    <text evidence="2">The sequence shown here is derived from an EMBL/GenBank/DDBJ whole genome shotgun (WGS) entry which is preliminary data.</text>
</comment>
<dbReference type="InterPro" id="IPR002109">
    <property type="entry name" value="Glutaredoxin"/>
</dbReference>